<dbReference type="AlphaFoldDB" id="A0A2T7NYF4"/>
<dbReference type="PANTHER" id="PTHR10029:SF3">
    <property type="entry name" value="ACYLPHOSPHATASE-RELATED"/>
    <property type="match status" value="1"/>
</dbReference>
<proteinExistence type="inferred from homology"/>
<dbReference type="PROSITE" id="PS51160">
    <property type="entry name" value="ACYLPHOSPHATASE_3"/>
    <property type="match status" value="1"/>
</dbReference>
<sequence length="99" mass="11202">MAAAKPLLSVDFEVFGKVQGVFFRKHTQETARKLGLVGWVENTQNKTVIGQVQGQQEKVAEMKKWLKTKGSPKSKITKCDFKNEKTVSTLAFKVFEIKK</sequence>
<feature type="active site" evidence="5">
    <location>
        <position position="24"/>
    </location>
</feature>
<dbReference type="Gene3D" id="3.30.70.100">
    <property type="match status" value="1"/>
</dbReference>
<dbReference type="InterPro" id="IPR017968">
    <property type="entry name" value="Acylphosphatase_CS"/>
</dbReference>
<feature type="active site" evidence="5">
    <location>
        <position position="42"/>
    </location>
</feature>
<organism evidence="8 9">
    <name type="scientific">Pomacea canaliculata</name>
    <name type="common">Golden apple snail</name>
    <dbReference type="NCBI Taxonomy" id="400727"/>
    <lineage>
        <taxon>Eukaryota</taxon>
        <taxon>Metazoa</taxon>
        <taxon>Spiralia</taxon>
        <taxon>Lophotrochozoa</taxon>
        <taxon>Mollusca</taxon>
        <taxon>Gastropoda</taxon>
        <taxon>Caenogastropoda</taxon>
        <taxon>Architaenioglossa</taxon>
        <taxon>Ampullarioidea</taxon>
        <taxon>Ampullariidae</taxon>
        <taxon>Pomacea</taxon>
    </lineage>
</organism>
<evidence type="ECO:0000256" key="2">
    <source>
        <dbReference type="ARBA" id="ARBA00012150"/>
    </source>
</evidence>
<evidence type="ECO:0000259" key="7">
    <source>
        <dbReference type="PROSITE" id="PS51160"/>
    </source>
</evidence>
<keyword evidence="9" id="KW-1185">Reference proteome</keyword>
<dbReference type="OrthoDB" id="7961613at2759"/>
<dbReference type="SUPFAM" id="SSF54975">
    <property type="entry name" value="Acylphosphatase/BLUF domain-like"/>
    <property type="match status" value="1"/>
</dbReference>
<evidence type="ECO:0000256" key="6">
    <source>
        <dbReference type="RuleBase" id="RU004168"/>
    </source>
</evidence>
<dbReference type="EMBL" id="PZQS01000008">
    <property type="protein sequence ID" value="PVD26184.1"/>
    <property type="molecule type" value="Genomic_DNA"/>
</dbReference>
<dbReference type="Proteomes" id="UP000245119">
    <property type="component" value="Linkage Group LG8"/>
</dbReference>
<evidence type="ECO:0000313" key="9">
    <source>
        <dbReference type="Proteomes" id="UP000245119"/>
    </source>
</evidence>
<dbReference type="OMA" id="PLNEMKH"/>
<comment type="similarity">
    <text evidence="1 6">Belongs to the acylphosphatase family.</text>
</comment>
<name>A0A2T7NYF4_POMCA</name>
<reference evidence="8 9" key="1">
    <citation type="submission" date="2018-04" db="EMBL/GenBank/DDBJ databases">
        <title>The genome of golden apple snail Pomacea canaliculata provides insight into stress tolerance and invasive adaptation.</title>
        <authorList>
            <person name="Liu C."/>
            <person name="Liu B."/>
            <person name="Ren Y."/>
            <person name="Zhang Y."/>
            <person name="Wang H."/>
            <person name="Li S."/>
            <person name="Jiang F."/>
            <person name="Yin L."/>
            <person name="Zhang G."/>
            <person name="Qian W."/>
            <person name="Fan W."/>
        </authorList>
    </citation>
    <scope>NUCLEOTIDE SEQUENCE [LARGE SCALE GENOMIC DNA]</scope>
    <source>
        <strain evidence="8">SZHN2017</strain>
        <tissue evidence="8">Muscle</tissue>
    </source>
</reference>
<gene>
    <name evidence="8" type="ORF">C0Q70_13853</name>
</gene>
<dbReference type="FunFam" id="3.30.70.100:FF:000011">
    <property type="entry name" value="Acylphosphatase"/>
    <property type="match status" value="1"/>
</dbReference>
<dbReference type="PROSITE" id="PS00150">
    <property type="entry name" value="ACYLPHOSPHATASE_1"/>
    <property type="match status" value="1"/>
</dbReference>
<comment type="caution">
    <text evidence="8">The sequence shown here is derived from an EMBL/GenBank/DDBJ whole genome shotgun (WGS) entry which is preliminary data.</text>
</comment>
<keyword evidence="3 5" id="KW-0378">Hydrolase</keyword>
<dbReference type="InterPro" id="IPR020456">
    <property type="entry name" value="Acylphosphatase"/>
</dbReference>
<evidence type="ECO:0000256" key="3">
    <source>
        <dbReference type="ARBA" id="ARBA00022801"/>
    </source>
</evidence>
<dbReference type="EC" id="3.6.1.7" evidence="2 5"/>
<dbReference type="Pfam" id="PF00708">
    <property type="entry name" value="Acylphosphatase"/>
    <property type="match status" value="1"/>
</dbReference>
<comment type="catalytic activity">
    <reaction evidence="4 5">
        <text>an acyl phosphate + H2O = a carboxylate + phosphate + H(+)</text>
        <dbReference type="Rhea" id="RHEA:14965"/>
        <dbReference type="ChEBI" id="CHEBI:15377"/>
        <dbReference type="ChEBI" id="CHEBI:15378"/>
        <dbReference type="ChEBI" id="CHEBI:29067"/>
        <dbReference type="ChEBI" id="CHEBI:43474"/>
        <dbReference type="ChEBI" id="CHEBI:59918"/>
        <dbReference type="EC" id="3.6.1.7"/>
    </reaction>
</comment>
<evidence type="ECO:0000313" key="8">
    <source>
        <dbReference type="EMBL" id="PVD26184.1"/>
    </source>
</evidence>
<dbReference type="GO" id="GO:0003998">
    <property type="term" value="F:acylphosphatase activity"/>
    <property type="evidence" value="ECO:0007669"/>
    <property type="project" value="UniProtKB-EC"/>
</dbReference>
<evidence type="ECO:0000256" key="1">
    <source>
        <dbReference type="ARBA" id="ARBA00005614"/>
    </source>
</evidence>
<feature type="domain" description="Acylphosphatase-like" evidence="7">
    <location>
        <begin position="9"/>
        <end position="99"/>
    </location>
</feature>
<dbReference type="STRING" id="400727.A0A2T7NYF4"/>
<dbReference type="InterPro" id="IPR036046">
    <property type="entry name" value="Acylphosphatase-like_dom_sf"/>
</dbReference>
<dbReference type="InterPro" id="IPR001792">
    <property type="entry name" value="Acylphosphatase-like_dom"/>
</dbReference>
<evidence type="ECO:0000256" key="5">
    <source>
        <dbReference type="PROSITE-ProRule" id="PRU00520"/>
    </source>
</evidence>
<protein>
    <recommendedName>
        <fullName evidence="2 5">acylphosphatase</fullName>
        <ecNumber evidence="2 5">3.6.1.7</ecNumber>
    </recommendedName>
</protein>
<dbReference type="PANTHER" id="PTHR10029">
    <property type="entry name" value="ACYLPHOSPHATASE"/>
    <property type="match status" value="1"/>
</dbReference>
<dbReference type="PRINTS" id="PR00112">
    <property type="entry name" value="ACYLPHPHTASE"/>
</dbReference>
<evidence type="ECO:0000256" key="4">
    <source>
        <dbReference type="ARBA" id="ARBA00047645"/>
    </source>
</evidence>
<accession>A0A2T7NYF4</accession>